<gene>
    <name evidence="5" type="ORF">F2Q68_00020326</name>
</gene>
<dbReference type="GO" id="GO:0005634">
    <property type="term" value="C:nucleus"/>
    <property type="evidence" value="ECO:0007669"/>
    <property type="project" value="UniProtKB-SubCell"/>
</dbReference>
<comment type="caution">
    <text evidence="5">The sequence shown here is derived from an EMBL/GenBank/DDBJ whole genome shotgun (WGS) entry which is preliminary data.</text>
</comment>
<dbReference type="Pfam" id="PF02183">
    <property type="entry name" value="HALZ"/>
    <property type="match status" value="1"/>
</dbReference>
<dbReference type="EMBL" id="QGKW02002228">
    <property type="protein sequence ID" value="KAF2539935.1"/>
    <property type="molecule type" value="Genomic_DNA"/>
</dbReference>
<dbReference type="GO" id="GO:0006355">
    <property type="term" value="P:regulation of DNA-templated transcription"/>
    <property type="evidence" value="ECO:0007669"/>
    <property type="project" value="InterPro"/>
</dbReference>
<keyword evidence="2" id="KW-0805">Transcription regulation</keyword>
<comment type="subcellular location">
    <subcellularLocation>
        <location evidence="1">Nucleus</location>
    </subcellularLocation>
</comment>
<feature type="domain" description="Leucine zipper homeobox-associated" evidence="4">
    <location>
        <begin position="162"/>
        <end position="205"/>
    </location>
</feature>
<organism evidence="5 6">
    <name type="scientific">Brassica cretica</name>
    <name type="common">Mustard</name>
    <dbReference type="NCBI Taxonomy" id="69181"/>
    <lineage>
        <taxon>Eukaryota</taxon>
        <taxon>Viridiplantae</taxon>
        <taxon>Streptophyta</taxon>
        <taxon>Embryophyta</taxon>
        <taxon>Tracheophyta</taxon>
        <taxon>Spermatophyta</taxon>
        <taxon>Magnoliopsida</taxon>
        <taxon>eudicotyledons</taxon>
        <taxon>Gunneridae</taxon>
        <taxon>Pentapetalae</taxon>
        <taxon>rosids</taxon>
        <taxon>malvids</taxon>
        <taxon>Brassicales</taxon>
        <taxon>Brassicaceae</taxon>
        <taxon>Brassiceae</taxon>
        <taxon>Brassica</taxon>
    </lineage>
</organism>
<sequence length="243" mass="27363">MDSRNIPSQSSSYVGLLSQQGSVLHASNTHVADEEIRPEGVKAAKSKRNAGKEKSLADYTSIWEMKQVDLATKERLSKLAILDTLLARKESLTEAEEVLCFMEEMGARDSHVLQLAEKVDSLTILPDYETEQRMDRLEKIVRDKGVALEKFEGWLEARSKLKQSEMECEYLKRSFGSLTEQNNRLHIEVEELRAMKVGSSTMTSASSLTMCPRCERVTTAAIPSMAVVDVQAEKMIPPQEREH</sequence>
<proteinExistence type="predicted"/>
<dbReference type="GO" id="GO:0043565">
    <property type="term" value="F:sequence-specific DNA binding"/>
    <property type="evidence" value="ECO:0007669"/>
    <property type="project" value="InterPro"/>
</dbReference>
<evidence type="ECO:0000313" key="5">
    <source>
        <dbReference type="EMBL" id="KAF2539935.1"/>
    </source>
</evidence>
<evidence type="ECO:0000313" key="6">
    <source>
        <dbReference type="Proteomes" id="UP000712281"/>
    </source>
</evidence>
<evidence type="ECO:0000256" key="1">
    <source>
        <dbReference type="ARBA" id="ARBA00004123"/>
    </source>
</evidence>
<dbReference type="Proteomes" id="UP000712281">
    <property type="component" value="Unassembled WGS sequence"/>
</dbReference>
<evidence type="ECO:0000259" key="4">
    <source>
        <dbReference type="SMART" id="SM00340"/>
    </source>
</evidence>
<dbReference type="InterPro" id="IPR050762">
    <property type="entry name" value="HD-ZIP_Homeobox_LZ_Class_II"/>
</dbReference>
<name>A0A8S9G127_BRACR</name>
<accession>A0A8S9G127</accession>
<dbReference type="AlphaFoldDB" id="A0A8S9G127"/>
<dbReference type="PANTHER" id="PTHR45714">
    <property type="entry name" value="HOMEOBOX-LEUCINE ZIPPER PROTEIN HAT14"/>
    <property type="match status" value="1"/>
</dbReference>
<evidence type="ECO:0000256" key="2">
    <source>
        <dbReference type="ARBA" id="ARBA00023015"/>
    </source>
</evidence>
<evidence type="ECO:0000256" key="3">
    <source>
        <dbReference type="ARBA" id="ARBA00023163"/>
    </source>
</evidence>
<protein>
    <recommendedName>
        <fullName evidence="4">Leucine zipper homeobox-associated domain-containing protein</fullName>
    </recommendedName>
</protein>
<dbReference type="SMART" id="SM00340">
    <property type="entry name" value="HALZ"/>
    <property type="match status" value="1"/>
</dbReference>
<dbReference type="InterPro" id="IPR003106">
    <property type="entry name" value="Leu_zip_homeo"/>
</dbReference>
<dbReference type="PANTHER" id="PTHR45714:SF8">
    <property type="entry name" value="HOMEOBOX-LEUCINE ZIPPER PROTEIN ATHB-17"/>
    <property type="match status" value="1"/>
</dbReference>
<keyword evidence="3" id="KW-0804">Transcription</keyword>
<reference evidence="5" key="1">
    <citation type="submission" date="2019-12" db="EMBL/GenBank/DDBJ databases">
        <title>Genome sequencing and annotation of Brassica cretica.</title>
        <authorList>
            <person name="Studholme D.J."/>
            <person name="Sarris P.F."/>
        </authorList>
    </citation>
    <scope>NUCLEOTIDE SEQUENCE</scope>
    <source>
        <strain evidence="5">PFS-001/15</strain>
        <tissue evidence="5">Leaf</tissue>
    </source>
</reference>